<keyword evidence="2" id="KW-1185">Reference proteome</keyword>
<dbReference type="RefSeq" id="WP_285455341.1">
    <property type="nucleotide sequence ID" value="NZ_CP127173.1"/>
</dbReference>
<dbReference type="Proteomes" id="UP001227101">
    <property type="component" value="Chromosome"/>
</dbReference>
<evidence type="ECO:0000313" key="1">
    <source>
        <dbReference type="EMBL" id="WIV58022.1"/>
    </source>
</evidence>
<reference evidence="1 2" key="1">
    <citation type="submission" date="2023-06" db="EMBL/GenBank/DDBJ databases">
        <authorList>
            <person name="Oyuntsetseg B."/>
            <person name="Kim S.B."/>
        </authorList>
    </citation>
    <scope>NUCLEOTIDE SEQUENCE [LARGE SCALE GENOMIC DNA]</scope>
    <source>
        <strain evidence="1 2">2-2</strain>
    </source>
</reference>
<gene>
    <name evidence="1" type="ORF">QP939_04925</name>
</gene>
<sequence>MSWNPLRRLTPLEWLRGWLTDLRRAEAARNALCDHDDRSAPCAVCVVRYLD</sequence>
<name>A0ABY8XQX3_9PSEU</name>
<proteinExistence type="predicted"/>
<protein>
    <submittedName>
        <fullName evidence="1">Uncharacterized protein</fullName>
    </submittedName>
</protein>
<accession>A0ABY8XQX3</accession>
<organism evidence="1 2">
    <name type="scientific">Amycolatopsis nalaikhensis</name>
    <dbReference type="NCBI Taxonomy" id="715472"/>
    <lineage>
        <taxon>Bacteria</taxon>
        <taxon>Bacillati</taxon>
        <taxon>Actinomycetota</taxon>
        <taxon>Actinomycetes</taxon>
        <taxon>Pseudonocardiales</taxon>
        <taxon>Pseudonocardiaceae</taxon>
        <taxon>Amycolatopsis</taxon>
    </lineage>
</organism>
<evidence type="ECO:0000313" key="2">
    <source>
        <dbReference type="Proteomes" id="UP001227101"/>
    </source>
</evidence>
<dbReference type="EMBL" id="CP127173">
    <property type="protein sequence ID" value="WIV58022.1"/>
    <property type="molecule type" value="Genomic_DNA"/>
</dbReference>